<keyword evidence="6" id="KW-1133">Transmembrane helix</keyword>
<dbReference type="Gene3D" id="1.50.40.10">
    <property type="entry name" value="Mitochondrial carrier domain"/>
    <property type="match status" value="1"/>
</dbReference>
<organism evidence="11">
    <name type="scientific">Spongospora subterranea</name>
    <dbReference type="NCBI Taxonomy" id="70186"/>
    <lineage>
        <taxon>Eukaryota</taxon>
        <taxon>Sar</taxon>
        <taxon>Rhizaria</taxon>
        <taxon>Endomyxa</taxon>
        <taxon>Phytomyxea</taxon>
        <taxon>Plasmodiophorida</taxon>
        <taxon>Plasmodiophoridae</taxon>
        <taxon>Spongospora</taxon>
    </lineage>
</organism>
<dbReference type="InterPro" id="IPR023395">
    <property type="entry name" value="MCP_dom_sf"/>
</dbReference>
<evidence type="ECO:0000313" key="11">
    <source>
        <dbReference type="EMBL" id="CRZ04041.1"/>
    </source>
</evidence>
<feature type="repeat" description="Solcar" evidence="9">
    <location>
        <begin position="14"/>
        <end position="98"/>
    </location>
</feature>
<protein>
    <recommendedName>
        <fullName evidence="12">Mitochondrial carrier protein</fullName>
    </recommendedName>
</protein>
<proteinExistence type="inferred from homology"/>
<accession>A0A0H5QRC0</accession>
<dbReference type="InterPro" id="IPR018108">
    <property type="entry name" value="MCP_transmembrane"/>
</dbReference>
<dbReference type="PROSITE" id="PS50920">
    <property type="entry name" value="SOLCAR"/>
    <property type="match status" value="3"/>
</dbReference>
<dbReference type="GO" id="GO:0000064">
    <property type="term" value="F:L-ornithine transmembrane transporter activity"/>
    <property type="evidence" value="ECO:0007669"/>
    <property type="project" value="TreeGrafter"/>
</dbReference>
<evidence type="ECO:0000256" key="9">
    <source>
        <dbReference type="PROSITE-ProRule" id="PRU00282"/>
    </source>
</evidence>
<evidence type="ECO:0000256" key="6">
    <source>
        <dbReference type="ARBA" id="ARBA00022989"/>
    </source>
</evidence>
<dbReference type="GO" id="GO:0031966">
    <property type="term" value="C:mitochondrial membrane"/>
    <property type="evidence" value="ECO:0007669"/>
    <property type="project" value="UniProtKB-SubCell"/>
</dbReference>
<evidence type="ECO:0000256" key="1">
    <source>
        <dbReference type="ARBA" id="ARBA00004225"/>
    </source>
</evidence>
<keyword evidence="4 9" id="KW-0812">Transmembrane</keyword>
<name>A0A0H5QRC0_9EUKA</name>
<dbReference type="EMBL" id="HACM01003599">
    <property type="protein sequence ID" value="CRZ04041.1"/>
    <property type="molecule type" value="Transcribed_RNA"/>
</dbReference>
<evidence type="ECO:0000256" key="8">
    <source>
        <dbReference type="ARBA" id="ARBA00023136"/>
    </source>
</evidence>
<keyword evidence="5" id="KW-0677">Repeat</keyword>
<comment type="similarity">
    <text evidence="2 10">Belongs to the mitochondrial carrier (TC 2.A.29) family.</text>
</comment>
<dbReference type="PRINTS" id="PR00926">
    <property type="entry name" value="MITOCARRIER"/>
</dbReference>
<evidence type="ECO:0000256" key="7">
    <source>
        <dbReference type="ARBA" id="ARBA00023128"/>
    </source>
</evidence>
<evidence type="ECO:0000256" key="4">
    <source>
        <dbReference type="ARBA" id="ARBA00022692"/>
    </source>
</evidence>
<feature type="repeat" description="Solcar" evidence="9">
    <location>
        <begin position="107"/>
        <end position="193"/>
    </location>
</feature>
<evidence type="ECO:0000256" key="10">
    <source>
        <dbReference type="RuleBase" id="RU000488"/>
    </source>
</evidence>
<dbReference type="PANTHER" id="PTHR45624">
    <property type="entry name" value="MITOCHONDRIAL BASIC AMINO ACIDS TRANSPORTER-RELATED"/>
    <property type="match status" value="1"/>
</dbReference>
<dbReference type="GO" id="GO:1990575">
    <property type="term" value="P:mitochondrial L-ornithine transmembrane transport"/>
    <property type="evidence" value="ECO:0007669"/>
    <property type="project" value="TreeGrafter"/>
</dbReference>
<dbReference type="AlphaFoldDB" id="A0A0H5QRC0"/>
<dbReference type="SUPFAM" id="SSF103506">
    <property type="entry name" value="Mitochondrial carrier"/>
    <property type="match status" value="1"/>
</dbReference>
<keyword evidence="8 9" id="KW-0472">Membrane</keyword>
<evidence type="ECO:0000256" key="2">
    <source>
        <dbReference type="ARBA" id="ARBA00006375"/>
    </source>
</evidence>
<dbReference type="InterPro" id="IPR050567">
    <property type="entry name" value="Mitochondrial_Carrier"/>
</dbReference>
<dbReference type="Pfam" id="PF00153">
    <property type="entry name" value="Mito_carr"/>
    <property type="match status" value="3"/>
</dbReference>
<evidence type="ECO:0008006" key="12">
    <source>
        <dbReference type="Google" id="ProtNLM"/>
    </source>
</evidence>
<evidence type="ECO:0000256" key="3">
    <source>
        <dbReference type="ARBA" id="ARBA00022448"/>
    </source>
</evidence>
<keyword evidence="7" id="KW-0496">Mitochondrion</keyword>
<dbReference type="PANTHER" id="PTHR45624:SF12">
    <property type="entry name" value="MITOCHONDRIAL ORNITHINE TRANSPORTER 1"/>
    <property type="match status" value="1"/>
</dbReference>
<sequence length="285" mass="31133">MAEDGIAPLPLYFNDSSRHFVAGSASGMIAKYIEYPADTIKVRMQTESGRFTSSFSCIKETYRQRGFLGFYQGISAPLVGAMFENAVGFGAYSYTSSLLGFPEPRYAPMSTVFISGAACGGIISFVQTPLELVKCRMQSGLTDVKYRGTLHCLVHTLKNEGITGVFRGQFSTLIREIPGSAMYFVIYELAVRAMCPQEKPRGSLPIMISGSLGGAAYWLAGYPADVVKSRQQTGHAGSFHRILRTIVRQEGFSALFKGLPITLVRAAPANAIVFLVYEYALKHLP</sequence>
<dbReference type="InterPro" id="IPR002067">
    <property type="entry name" value="MCP"/>
</dbReference>
<comment type="subcellular location">
    <subcellularLocation>
        <location evidence="1">Mitochondrion membrane</location>
        <topology evidence="1">Multi-pass membrane protein</topology>
    </subcellularLocation>
</comment>
<reference evidence="11" key="1">
    <citation type="submission" date="2015-04" db="EMBL/GenBank/DDBJ databases">
        <title>The genome sequence of the plant pathogenic Rhizarian Plasmodiophora brassicae reveals insights in its biotrophic life cycle and the origin of chitin synthesis.</title>
        <authorList>
            <person name="Schwelm A."/>
            <person name="Fogelqvist J."/>
            <person name="Knaust A."/>
            <person name="Julke S."/>
            <person name="Lilja T."/>
            <person name="Dhandapani V."/>
            <person name="Bonilla-Rosso G."/>
            <person name="Karlsson M."/>
            <person name="Shevchenko A."/>
            <person name="Choi S.R."/>
            <person name="Kim H.G."/>
            <person name="Park J.Y."/>
            <person name="Lim Y.P."/>
            <person name="Ludwig-Muller J."/>
            <person name="Dixelius C."/>
        </authorList>
    </citation>
    <scope>NUCLEOTIDE SEQUENCE</scope>
    <source>
        <tissue evidence="11">Potato root galls</tissue>
    </source>
</reference>
<keyword evidence="3 10" id="KW-0813">Transport</keyword>
<evidence type="ECO:0000256" key="5">
    <source>
        <dbReference type="ARBA" id="ARBA00022737"/>
    </source>
</evidence>
<feature type="repeat" description="Solcar" evidence="9">
    <location>
        <begin position="201"/>
        <end position="283"/>
    </location>
</feature>